<feature type="transmembrane region" description="Helical" evidence="12">
    <location>
        <begin position="442"/>
        <end position="461"/>
    </location>
</feature>
<feature type="non-terminal residue" evidence="14">
    <location>
        <position position="643"/>
    </location>
</feature>
<dbReference type="InterPro" id="IPR050173">
    <property type="entry name" value="ABC_transporter_C-like"/>
</dbReference>
<name>A0A1V9XU27_9ACAR</name>
<dbReference type="STRING" id="418985.A0A1V9XU27"/>
<evidence type="ECO:0000313" key="14">
    <source>
        <dbReference type="EMBL" id="OQR76989.1"/>
    </source>
</evidence>
<evidence type="ECO:0000256" key="3">
    <source>
        <dbReference type="ARBA" id="ARBA00022448"/>
    </source>
</evidence>
<protein>
    <recommendedName>
        <fullName evidence="2">ABC-type xenobiotic transporter</fullName>
        <ecNumber evidence="2">7.6.2.2</ecNumber>
    </recommendedName>
</protein>
<evidence type="ECO:0000256" key="2">
    <source>
        <dbReference type="ARBA" id="ARBA00012191"/>
    </source>
</evidence>
<dbReference type="PROSITE" id="PS50929">
    <property type="entry name" value="ABC_TM1F"/>
    <property type="match status" value="1"/>
</dbReference>
<feature type="transmembrane region" description="Helical" evidence="12">
    <location>
        <begin position="38"/>
        <end position="56"/>
    </location>
</feature>
<dbReference type="Pfam" id="PF00664">
    <property type="entry name" value="ABC_membrane"/>
    <property type="match status" value="1"/>
</dbReference>
<keyword evidence="7" id="KW-0067">ATP-binding</keyword>
<evidence type="ECO:0000256" key="1">
    <source>
        <dbReference type="ARBA" id="ARBA00009726"/>
    </source>
</evidence>
<dbReference type="InParanoid" id="A0A1V9XU27"/>
<keyword evidence="4 12" id="KW-0812">Transmembrane</keyword>
<dbReference type="InterPro" id="IPR011527">
    <property type="entry name" value="ABC1_TM_dom"/>
</dbReference>
<feature type="transmembrane region" description="Helical" evidence="12">
    <location>
        <begin position="296"/>
        <end position="322"/>
    </location>
</feature>
<dbReference type="SUPFAM" id="SSF90123">
    <property type="entry name" value="ABC transporter transmembrane region"/>
    <property type="match status" value="1"/>
</dbReference>
<dbReference type="EMBL" id="MNPL01004076">
    <property type="protein sequence ID" value="OQR76989.1"/>
    <property type="molecule type" value="Genomic_DNA"/>
</dbReference>
<feature type="transmembrane region" description="Helical" evidence="12">
    <location>
        <begin position="565"/>
        <end position="585"/>
    </location>
</feature>
<feature type="domain" description="ABC transmembrane type-1" evidence="13">
    <location>
        <begin position="303"/>
        <end position="586"/>
    </location>
</feature>
<evidence type="ECO:0000256" key="4">
    <source>
        <dbReference type="ARBA" id="ARBA00022692"/>
    </source>
</evidence>
<evidence type="ECO:0000256" key="12">
    <source>
        <dbReference type="SAM" id="Phobius"/>
    </source>
</evidence>
<keyword evidence="15" id="KW-1185">Reference proteome</keyword>
<dbReference type="OrthoDB" id="6500128at2759"/>
<sequence length="643" mass="73100">MLFGKSFWSSICSSTDLTPSGNLIFFRHGTVTPCVSDTAISVTLFFHAACTAWSLGKRGNDELFRIPRNWRLKSRRLIASLLMGIPVIYLLVVQFYQGHDLPAIRYVCMYLTIVVWAYHLAYYLQHKRKDELHLTFSSALLLVSSALHSYSLLNELRTLTHSADPLSYYVELYCSLASTIFLLAYVCLTVRPWTTAPSPANSMNNIIEAPFPDGYVQFSELEEESGAFGQVEEDANILSLLSFWWVGRLMRRGFRGGLNHPHDLFELPQGLHADELALRYSRMSARRTLLYKLQRLVGCPFYILGIAKFLCDVCTFAGPILLNKLVSCFEENPDVPVHFDAYTYAVILGVTAFLGALLNTHYHYEMEKIKLKLKTTLIVAIYQKSLHVGAAGRSFLSGRALNLMTTDADRVTNFCTSFHMFWSLPLQILVTLYMLYTQVGVAFLAGVGFVIVLIPISRYLANRIGALSEKMMEAKDRRISLVREVLRGILYIKMHSWTELFQEKIEGIRVEEMRQLRGRKYLDAWCVFFWATTPVLVSVLTFVTWGLTQGDPASLSAAKVFTTLSLFNLLIMPLNAFPWVLNGIIEAKVSLDRMERLMAMDDFAPGFYYAETIGEPNVVLRFTNAEFAHYAYEEKDNQSGFKL</sequence>
<keyword evidence="8" id="KW-1278">Translocase</keyword>
<keyword evidence="3" id="KW-0813">Transport</keyword>
<reference evidence="14 15" key="1">
    <citation type="journal article" date="2017" name="Gigascience">
        <title>Draft genome of the honey bee ectoparasitic mite, Tropilaelaps mercedesae, is shaped by the parasitic life history.</title>
        <authorList>
            <person name="Dong X."/>
            <person name="Armstrong S.D."/>
            <person name="Xia D."/>
            <person name="Makepeace B.L."/>
            <person name="Darby A.C."/>
            <person name="Kadowaki T."/>
        </authorList>
    </citation>
    <scope>NUCLEOTIDE SEQUENCE [LARGE SCALE GENOMIC DNA]</scope>
    <source>
        <strain evidence="14">Wuxi-XJTLU</strain>
    </source>
</reference>
<dbReference type="PANTHER" id="PTHR24223">
    <property type="entry name" value="ATP-BINDING CASSETTE SUB-FAMILY C"/>
    <property type="match status" value="1"/>
</dbReference>
<evidence type="ECO:0000256" key="6">
    <source>
        <dbReference type="ARBA" id="ARBA00022741"/>
    </source>
</evidence>
<feature type="transmembrane region" description="Helical" evidence="12">
    <location>
        <begin position="134"/>
        <end position="153"/>
    </location>
</feature>
<dbReference type="GO" id="GO:0016020">
    <property type="term" value="C:membrane"/>
    <property type="evidence" value="ECO:0007669"/>
    <property type="project" value="InterPro"/>
</dbReference>
<feature type="transmembrane region" description="Helical" evidence="12">
    <location>
        <begin position="103"/>
        <end position="122"/>
    </location>
</feature>
<evidence type="ECO:0000256" key="5">
    <source>
        <dbReference type="ARBA" id="ARBA00022737"/>
    </source>
</evidence>
<feature type="transmembrane region" description="Helical" evidence="12">
    <location>
        <begin position="342"/>
        <end position="364"/>
    </location>
</feature>
<dbReference type="EC" id="7.6.2.2" evidence="2"/>
<feature type="transmembrane region" description="Helical" evidence="12">
    <location>
        <begin position="418"/>
        <end position="436"/>
    </location>
</feature>
<dbReference type="Gene3D" id="1.20.1560.10">
    <property type="entry name" value="ABC transporter type 1, transmembrane domain"/>
    <property type="match status" value="1"/>
</dbReference>
<accession>A0A1V9XU27</accession>
<comment type="caution">
    <text evidence="14">The sequence shown here is derived from an EMBL/GenBank/DDBJ whole genome shotgun (WGS) entry which is preliminary data.</text>
</comment>
<dbReference type="PANTHER" id="PTHR24223:SF330">
    <property type="entry name" value="ATP-BINDING CASSETTE SUB-FAMILY C MEMBER 10"/>
    <property type="match status" value="1"/>
</dbReference>
<dbReference type="GO" id="GO:0008559">
    <property type="term" value="F:ABC-type xenobiotic transporter activity"/>
    <property type="evidence" value="ECO:0007669"/>
    <property type="project" value="UniProtKB-EC"/>
</dbReference>
<evidence type="ECO:0000313" key="15">
    <source>
        <dbReference type="Proteomes" id="UP000192247"/>
    </source>
</evidence>
<dbReference type="AlphaFoldDB" id="A0A1V9XU27"/>
<evidence type="ECO:0000259" key="13">
    <source>
        <dbReference type="PROSITE" id="PS50929"/>
    </source>
</evidence>
<dbReference type="InterPro" id="IPR036640">
    <property type="entry name" value="ABC1_TM_sf"/>
</dbReference>
<keyword evidence="10 12" id="KW-0472">Membrane</keyword>
<dbReference type="FunFam" id="1.20.1560.10:FF:000037">
    <property type="entry name" value="ATP-binding cassette subfamily C member 10"/>
    <property type="match status" value="1"/>
</dbReference>
<evidence type="ECO:0000256" key="8">
    <source>
        <dbReference type="ARBA" id="ARBA00022967"/>
    </source>
</evidence>
<dbReference type="Proteomes" id="UP000192247">
    <property type="component" value="Unassembled WGS sequence"/>
</dbReference>
<comment type="similarity">
    <text evidence="1">Belongs to the ABC transporter superfamily. ABCC family. Conjugate transporter (TC 3.A.1.208) subfamily.</text>
</comment>
<keyword evidence="6" id="KW-0547">Nucleotide-binding</keyword>
<keyword evidence="9 12" id="KW-1133">Transmembrane helix</keyword>
<evidence type="ECO:0000256" key="10">
    <source>
        <dbReference type="ARBA" id="ARBA00023136"/>
    </source>
</evidence>
<keyword evidence="5" id="KW-0677">Repeat</keyword>
<feature type="transmembrane region" description="Helical" evidence="12">
    <location>
        <begin position="77"/>
        <end position="97"/>
    </location>
</feature>
<feature type="transmembrane region" description="Helical" evidence="12">
    <location>
        <begin position="522"/>
        <end position="545"/>
    </location>
</feature>
<dbReference type="GO" id="GO:0005524">
    <property type="term" value="F:ATP binding"/>
    <property type="evidence" value="ECO:0007669"/>
    <property type="project" value="UniProtKB-KW"/>
</dbReference>
<organism evidence="14 15">
    <name type="scientific">Tropilaelaps mercedesae</name>
    <dbReference type="NCBI Taxonomy" id="418985"/>
    <lineage>
        <taxon>Eukaryota</taxon>
        <taxon>Metazoa</taxon>
        <taxon>Ecdysozoa</taxon>
        <taxon>Arthropoda</taxon>
        <taxon>Chelicerata</taxon>
        <taxon>Arachnida</taxon>
        <taxon>Acari</taxon>
        <taxon>Parasitiformes</taxon>
        <taxon>Mesostigmata</taxon>
        <taxon>Gamasina</taxon>
        <taxon>Dermanyssoidea</taxon>
        <taxon>Laelapidae</taxon>
        <taxon>Tropilaelaps</taxon>
    </lineage>
</organism>
<feature type="transmembrane region" description="Helical" evidence="12">
    <location>
        <begin position="168"/>
        <end position="188"/>
    </location>
</feature>
<dbReference type="CDD" id="cd18598">
    <property type="entry name" value="ABC_6TM_MRP7_D1_like"/>
    <property type="match status" value="1"/>
</dbReference>
<proteinExistence type="inferred from homology"/>
<comment type="catalytic activity">
    <reaction evidence="11">
        <text>ATP + H2O + xenobioticSide 1 = ADP + phosphate + xenobioticSide 2.</text>
        <dbReference type="EC" id="7.6.2.2"/>
    </reaction>
</comment>
<evidence type="ECO:0000256" key="7">
    <source>
        <dbReference type="ARBA" id="ARBA00022840"/>
    </source>
</evidence>
<evidence type="ECO:0000256" key="9">
    <source>
        <dbReference type="ARBA" id="ARBA00022989"/>
    </source>
</evidence>
<gene>
    <name evidence="14" type="ORF">BIW11_07414</name>
</gene>
<evidence type="ECO:0000256" key="11">
    <source>
        <dbReference type="ARBA" id="ARBA00034018"/>
    </source>
</evidence>